<name>A0A0A9DPH4_ARUDO</name>
<dbReference type="AlphaFoldDB" id="A0A0A9DPH4"/>
<feature type="region of interest" description="Disordered" evidence="1">
    <location>
        <begin position="1"/>
        <end position="68"/>
    </location>
</feature>
<evidence type="ECO:0000313" key="2">
    <source>
        <dbReference type="EMBL" id="JAD89696.1"/>
    </source>
</evidence>
<sequence>MLPARSSRSRKSHVTPSSVASSESSWGSAATRDSRRRRFLSHVAVGLSGGRRKRPEGEDAASGSHLAA</sequence>
<reference evidence="2" key="2">
    <citation type="journal article" date="2015" name="Data Brief">
        <title>Shoot transcriptome of the giant reed, Arundo donax.</title>
        <authorList>
            <person name="Barrero R.A."/>
            <person name="Guerrero F.D."/>
            <person name="Moolhuijzen P."/>
            <person name="Goolsby J.A."/>
            <person name="Tidwell J."/>
            <person name="Bellgard S.E."/>
            <person name="Bellgard M.I."/>
        </authorList>
    </citation>
    <scope>NUCLEOTIDE SEQUENCE</scope>
    <source>
        <tissue evidence="2">Shoot tissue taken approximately 20 cm above the soil surface</tissue>
    </source>
</reference>
<reference evidence="2" key="1">
    <citation type="submission" date="2014-09" db="EMBL/GenBank/DDBJ databases">
        <authorList>
            <person name="Magalhaes I.L.F."/>
            <person name="Oliveira U."/>
            <person name="Santos F.R."/>
            <person name="Vidigal T.H.D.A."/>
            <person name="Brescovit A.D."/>
            <person name="Santos A.J."/>
        </authorList>
    </citation>
    <scope>NUCLEOTIDE SEQUENCE</scope>
    <source>
        <tissue evidence="2">Shoot tissue taken approximately 20 cm above the soil surface</tissue>
    </source>
</reference>
<feature type="compositionally biased region" description="Low complexity" evidence="1">
    <location>
        <begin position="17"/>
        <end position="30"/>
    </location>
</feature>
<evidence type="ECO:0000256" key="1">
    <source>
        <dbReference type="SAM" id="MobiDB-lite"/>
    </source>
</evidence>
<accession>A0A0A9DPH4</accession>
<organism evidence="2">
    <name type="scientific">Arundo donax</name>
    <name type="common">Giant reed</name>
    <name type="synonym">Donax arundinaceus</name>
    <dbReference type="NCBI Taxonomy" id="35708"/>
    <lineage>
        <taxon>Eukaryota</taxon>
        <taxon>Viridiplantae</taxon>
        <taxon>Streptophyta</taxon>
        <taxon>Embryophyta</taxon>
        <taxon>Tracheophyta</taxon>
        <taxon>Spermatophyta</taxon>
        <taxon>Magnoliopsida</taxon>
        <taxon>Liliopsida</taxon>
        <taxon>Poales</taxon>
        <taxon>Poaceae</taxon>
        <taxon>PACMAD clade</taxon>
        <taxon>Arundinoideae</taxon>
        <taxon>Arundineae</taxon>
        <taxon>Arundo</taxon>
    </lineage>
</organism>
<dbReference type="EMBL" id="GBRH01208199">
    <property type="protein sequence ID" value="JAD89696.1"/>
    <property type="molecule type" value="Transcribed_RNA"/>
</dbReference>
<proteinExistence type="predicted"/>
<protein>
    <submittedName>
        <fullName evidence="2">Uncharacterized protein</fullName>
    </submittedName>
</protein>